<evidence type="ECO:0000313" key="4">
    <source>
        <dbReference type="Proteomes" id="UP000183407"/>
    </source>
</evidence>
<accession>A0A1H5EHN7</accession>
<feature type="domain" description="Acyl-CoA dehydrogenase/oxidase C-terminal" evidence="2">
    <location>
        <begin position="166"/>
        <end position="234"/>
    </location>
</feature>
<proteinExistence type="predicted"/>
<dbReference type="InterPro" id="IPR036250">
    <property type="entry name" value="AcylCo_DH-like_C"/>
</dbReference>
<dbReference type="SUPFAM" id="SSF47203">
    <property type="entry name" value="Acyl-CoA dehydrogenase C-terminal domain-like"/>
    <property type="match status" value="1"/>
</dbReference>
<dbReference type="RefSeq" id="WP_083400597.1">
    <property type="nucleotide sequence ID" value="NZ_FNTL01000004.1"/>
</dbReference>
<name>A0A1H5EHN7_RHOJO</name>
<dbReference type="Gene3D" id="1.20.140.10">
    <property type="entry name" value="Butyryl-CoA Dehydrogenase, subunit A, domain 3"/>
    <property type="match status" value="2"/>
</dbReference>
<dbReference type="OrthoDB" id="4482635at2"/>
<dbReference type="Proteomes" id="UP000183407">
    <property type="component" value="Unassembled WGS sequence"/>
</dbReference>
<dbReference type="GO" id="GO:0016627">
    <property type="term" value="F:oxidoreductase activity, acting on the CH-CH group of donors"/>
    <property type="evidence" value="ECO:0007669"/>
    <property type="project" value="InterPro"/>
</dbReference>
<dbReference type="Pfam" id="PF00441">
    <property type="entry name" value="Acyl-CoA_dh_1"/>
    <property type="match status" value="1"/>
</dbReference>
<evidence type="ECO:0000256" key="1">
    <source>
        <dbReference type="ARBA" id="ARBA00022630"/>
    </source>
</evidence>
<dbReference type="AlphaFoldDB" id="A0A1H5EHN7"/>
<keyword evidence="1" id="KW-0285">Flavoprotein</keyword>
<reference evidence="4" key="1">
    <citation type="submission" date="2016-10" db="EMBL/GenBank/DDBJ databases">
        <authorList>
            <person name="Varghese N."/>
        </authorList>
    </citation>
    <scope>NUCLEOTIDE SEQUENCE [LARGE SCALE GENOMIC DNA]</scope>
    <source>
        <strain evidence="4">DSM 44719</strain>
    </source>
</reference>
<dbReference type="InterPro" id="IPR009075">
    <property type="entry name" value="AcylCo_DH/oxidase_C"/>
</dbReference>
<sequence>MTENVTMTKDDVREFASSVKSICSSFPTTGYWAPDRPSDDRDAAVRENLSRAGWFDLASEPQGSVFLGAGAVELGRALVSVDCIDALLGHGVAVASWENGDVTLARYSQPGDTVWLCGRGAAQLVEVVEATPVNYIDAQGVSIVSTTPIAQEAVPSASVDAWYAAMTGYTAGLAAGALELALNHAENRIAFGKPLSALDSVAKKLADAATATEGLQMAAEDLPSEFVVRRAVGTAAGVAKDCHQILGALGFTLEFPLQRYSRRIKALRSWTPQTVVALEAAREGVR</sequence>
<gene>
    <name evidence="3" type="ORF">SAMN04490220_5986</name>
</gene>
<evidence type="ECO:0000313" key="3">
    <source>
        <dbReference type="EMBL" id="SED90516.1"/>
    </source>
</evidence>
<protein>
    <submittedName>
        <fullName evidence="3">Acyl-CoA dehydrogenase, C-terminal domain</fullName>
    </submittedName>
</protein>
<evidence type="ECO:0000259" key="2">
    <source>
        <dbReference type="Pfam" id="PF00441"/>
    </source>
</evidence>
<dbReference type="EMBL" id="FNTL01000004">
    <property type="protein sequence ID" value="SED90516.1"/>
    <property type="molecule type" value="Genomic_DNA"/>
</dbReference>
<organism evidence="3 4">
    <name type="scientific">Rhodococcus jostii</name>
    <dbReference type="NCBI Taxonomy" id="132919"/>
    <lineage>
        <taxon>Bacteria</taxon>
        <taxon>Bacillati</taxon>
        <taxon>Actinomycetota</taxon>
        <taxon>Actinomycetes</taxon>
        <taxon>Mycobacteriales</taxon>
        <taxon>Nocardiaceae</taxon>
        <taxon>Rhodococcus</taxon>
    </lineage>
</organism>